<organism evidence="1">
    <name type="scientific">Strombidium rassoulzadegani</name>
    <dbReference type="NCBI Taxonomy" id="1082188"/>
    <lineage>
        <taxon>Eukaryota</taxon>
        <taxon>Sar</taxon>
        <taxon>Alveolata</taxon>
        <taxon>Ciliophora</taxon>
        <taxon>Intramacronucleata</taxon>
        <taxon>Spirotrichea</taxon>
        <taxon>Oligotrichia</taxon>
        <taxon>Strombidiidae</taxon>
        <taxon>Strombidium</taxon>
    </lineage>
</organism>
<proteinExistence type="predicted"/>
<evidence type="ECO:0008006" key="2">
    <source>
        <dbReference type="Google" id="ProtNLM"/>
    </source>
</evidence>
<reference evidence="1" key="1">
    <citation type="submission" date="2021-01" db="EMBL/GenBank/DDBJ databases">
        <authorList>
            <person name="Corre E."/>
            <person name="Pelletier E."/>
            <person name="Niang G."/>
            <person name="Scheremetjew M."/>
            <person name="Finn R."/>
            <person name="Kale V."/>
            <person name="Holt S."/>
            <person name="Cochrane G."/>
            <person name="Meng A."/>
            <person name="Brown T."/>
            <person name="Cohen L."/>
        </authorList>
    </citation>
    <scope>NUCLEOTIDE SEQUENCE</scope>
    <source>
        <strain evidence="1">Ras09</strain>
    </source>
</reference>
<name>A0A7S3FTU6_9SPIT</name>
<evidence type="ECO:0000313" key="1">
    <source>
        <dbReference type="EMBL" id="CAE0232606.1"/>
    </source>
</evidence>
<dbReference type="InterPro" id="IPR005502">
    <property type="entry name" value="Ribosyl_crysJ1"/>
</dbReference>
<dbReference type="AlphaFoldDB" id="A0A7S3FTU6"/>
<accession>A0A7S3FTU6</accession>
<protein>
    <recommendedName>
        <fullName evidence="2">ADP-ribosylglycohydrolase</fullName>
    </recommendedName>
</protein>
<dbReference type="Pfam" id="PF03747">
    <property type="entry name" value="ADP_ribosyl_GH"/>
    <property type="match status" value="1"/>
</dbReference>
<dbReference type="Gene3D" id="1.10.4080.10">
    <property type="entry name" value="ADP-ribosylation/Crystallin J1"/>
    <property type="match status" value="1"/>
</dbReference>
<dbReference type="EMBL" id="HBIA01008599">
    <property type="protein sequence ID" value="CAE0232606.1"/>
    <property type="molecule type" value="Transcribed_RNA"/>
</dbReference>
<dbReference type="SUPFAM" id="SSF101478">
    <property type="entry name" value="ADP-ribosylglycohydrolase"/>
    <property type="match status" value="1"/>
</dbReference>
<gene>
    <name evidence="1" type="ORF">SRAS04492_LOCUS4404</name>
</gene>
<sequence length="146" mass="15859">MEAIRVIRNVRAVEPFALLFSDMLVAVLNGKDLREVCQEAATRLGLGNLEQIVKSSRSDPMVACYIDSSFPALLFIVYKYASDTETAILANANAGGENVARGSLLGALVGAAHGIKQFPQWSHQLVGREEIMGEIEQLVGRAKEEL</sequence>
<dbReference type="InterPro" id="IPR036705">
    <property type="entry name" value="Ribosyl_crysJ1_sf"/>
</dbReference>